<dbReference type="NCBIfam" id="TIGR00414">
    <property type="entry name" value="serS"/>
    <property type="match status" value="1"/>
</dbReference>
<dbReference type="GeneTree" id="ENSGT00940000153792"/>
<evidence type="ECO:0000256" key="6">
    <source>
        <dbReference type="ARBA" id="ARBA00023146"/>
    </source>
</evidence>
<dbReference type="PROSITE" id="PS50862">
    <property type="entry name" value="AA_TRNA_LIGASE_II"/>
    <property type="match status" value="1"/>
</dbReference>
<dbReference type="OMA" id="EQNCIDR"/>
<dbReference type="EC" id="6.1.1.11" evidence="2"/>
<dbReference type="PANTHER" id="PTHR11778">
    <property type="entry name" value="SERYL-TRNA SYNTHETASE"/>
    <property type="match status" value="1"/>
</dbReference>
<keyword evidence="4" id="KW-0547">Nucleotide-binding</keyword>
<feature type="binding site" evidence="9">
    <location>
        <begin position="228"/>
        <end position="231"/>
    </location>
    <ligand>
        <name>ATP</name>
        <dbReference type="ChEBI" id="CHEBI:30616"/>
    </ligand>
</feature>
<dbReference type="Proteomes" id="UP000694388">
    <property type="component" value="Unplaced"/>
</dbReference>
<dbReference type="Pfam" id="PF00587">
    <property type="entry name" value="tRNA-synt_2b"/>
    <property type="match status" value="1"/>
</dbReference>
<dbReference type="AlphaFoldDB" id="A0A8C4PVR9"/>
<dbReference type="SUPFAM" id="SSF55681">
    <property type="entry name" value="Class II aaRS and biotin synthetases"/>
    <property type="match status" value="1"/>
</dbReference>
<dbReference type="Ensembl" id="ENSEBUT00000000290.1">
    <property type="protein sequence ID" value="ENSEBUP00000000001.1"/>
    <property type="gene ID" value="ENSEBUG00000000292.1"/>
</dbReference>
<evidence type="ECO:0000256" key="1">
    <source>
        <dbReference type="ARBA" id="ARBA00010728"/>
    </source>
</evidence>
<feature type="binding site" evidence="8">
    <location>
        <position position="182"/>
    </location>
    <ligand>
        <name>L-serine</name>
        <dbReference type="ChEBI" id="CHEBI:33384"/>
    </ligand>
</feature>
<protein>
    <recommendedName>
        <fullName evidence="2">serine--tRNA ligase</fullName>
        <ecNumber evidence="2">6.1.1.11</ecNumber>
    </recommendedName>
    <alternativeName>
        <fullName evidence="7">Seryl-tRNA synthetase</fullName>
    </alternativeName>
</protein>
<keyword evidence="3" id="KW-0436">Ligase</keyword>
<feature type="domain" description="Aminoacyl-transfer RNA synthetases class-II family profile" evidence="10">
    <location>
        <begin position="82"/>
        <end position="362"/>
    </location>
</feature>
<keyword evidence="12" id="KW-1185">Reference proteome</keyword>
<dbReference type="InterPro" id="IPR045864">
    <property type="entry name" value="aa-tRNA-synth_II/BPL/LPL"/>
</dbReference>
<feature type="binding site" evidence="8">
    <location>
        <position position="335"/>
    </location>
    <ligand>
        <name>L-serine</name>
        <dbReference type="ChEBI" id="CHEBI:33384"/>
    </ligand>
</feature>
<evidence type="ECO:0000313" key="12">
    <source>
        <dbReference type="Proteomes" id="UP000694388"/>
    </source>
</evidence>
<dbReference type="FunFam" id="3.30.930.10:FF:000047">
    <property type="entry name" value="serine--tRNA ligase, mitochondrial isoform X2"/>
    <property type="match status" value="1"/>
</dbReference>
<evidence type="ECO:0000256" key="2">
    <source>
        <dbReference type="ARBA" id="ARBA00012840"/>
    </source>
</evidence>
<dbReference type="GO" id="GO:0005524">
    <property type="term" value="F:ATP binding"/>
    <property type="evidence" value="ECO:0007669"/>
    <property type="project" value="UniProtKB-KW"/>
</dbReference>
<dbReference type="PRINTS" id="PR00981">
    <property type="entry name" value="TRNASYNTHSER"/>
</dbReference>
<dbReference type="InterPro" id="IPR042103">
    <property type="entry name" value="SerRS_1_N_sf"/>
</dbReference>
<evidence type="ECO:0000256" key="8">
    <source>
        <dbReference type="PIRSR" id="PIRSR001529-1"/>
    </source>
</evidence>
<dbReference type="Gene3D" id="3.30.930.10">
    <property type="entry name" value="Bira Bifunctional Protein, Domain 2"/>
    <property type="match status" value="1"/>
</dbReference>
<feature type="binding site" evidence="9">
    <location>
        <begin position="302"/>
        <end position="305"/>
    </location>
    <ligand>
        <name>ATP</name>
        <dbReference type="ChEBI" id="CHEBI:30616"/>
    </ligand>
</feature>
<dbReference type="InterPro" id="IPR002317">
    <property type="entry name" value="Ser-tRNA-ligase_type_1"/>
</dbReference>
<sequence>MHLSPSCTCHLLKQSAEFKELRNRGREIRLMLAQLYESEVELEDVFYSKALLLPNTTHPMTPVGEGCQARVVELVGEKPEFDFQPKGHLEIGEKLGIIRQKRLSHVSGHRSYYLSGAASELEHALVHFAMVKLKKRGFIAMSVPDMIKAAVFEGCGIRPNVRSSLLYKVDPDRCKDMNLAGTSEVGIAGYFMDHAVKLKDLPIKVVCCSTCYRAETDNLNEPWGLYRVHHFSKVEMFGVTAAEDGTESEKLLQEFVSIQKEMYSELGLHFRVMEMPTADLGLPAFQKFDAEAWMAGRQNYGEISSASNCTDYQSRRLHIMYEDAHSILRHVHTVNGTAVAVPRLLIAILENNQMENGNVRIPKVLQHYLDRDVIVKPSCSPQQYIGPNQYKRNKLTEF</sequence>
<evidence type="ECO:0000256" key="3">
    <source>
        <dbReference type="ARBA" id="ARBA00022598"/>
    </source>
</evidence>
<reference evidence="11" key="1">
    <citation type="submission" date="2025-08" db="UniProtKB">
        <authorList>
            <consortium name="Ensembl"/>
        </authorList>
    </citation>
    <scope>IDENTIFICATION</scope>
</reference>
<dbReference type="PIRSF" id="PIRSF001529">
    <property type="entry name" value="Ser-tRNA-synth_IIa"/>
    <property type="match status" value="1"/>
</dbReference>
<comment type="similarity">
    <text evidence="1">Belongs to the class-II aminoacyl-tRNA synthetase family. Type-1 seryl-tRNA synthetase subfamily.</text>
</comment>
<dbReference type="InterPro" id="IPR002314">
    <property type="entry name" value="aa-tRNA-synt_IIb"/>
</dbReference>
<feature type="binding site" evidence="8">
    <location>
        <position position="213"/>
    </location>
    <ligand>
        <name>L-serine</name>
        <dbReference type="ChEBI" id="CHEBI:33384"/>
    </ligand>
</feature>
<dbReference type="InterPro" id="IPR006195">
    <property type="entry name" value="aa-tRNA-synth_II"/>
</dbReference>
<evidence type="ECO:0000256" key="5">
    <source>
        <dbReference type="ARBA" id="ARBA00022840"/>
    </source>
</evidence>
<proteinExistence type="inferred from homology"/>
<evidence type="ECO:0000313" key="11">
    <source>
        <dbReference type="Ensembl" id="ENSEBUP00000000001.1"/>
    </source>
</evidence>
<evidence type="ECO:0000256" key="7">
    <source>
        <dbReference type="ARBA" id="ARBA00031113"/>
    </source>
</evidence>
<keyword evidence="6" id="KW-0030">Aminoacyl-tRNA synthetase</keyword>
<evidence type="ECO:0000259" key="10">
    <source>
        <dbReference type="PROSITE" id="PS50862"/>
    </source>
</evidence>
<accession>A0A8C4PVR9</accession>
<reference evidence="11" key="2">
    <citation type="submission" date="2025-09" db="UniProtKB">
        <authorList>
            <consortium name="Ensembl"/>
        </authorList>
    </citation>
    <scope>IDENTIFICATION</scope>
</reference>
<dbReference type="GO" id="GO:0006434">
    <property type="term" value="P:seryl-tRNA aminoacylation"/>
    <property type="evidence" value="ECO:0007669"/>
    <property type="project" value="InterPro"/>
</dbReference>
<organism evidence="11 12">
    <name type="scientific">Eptatretus burgeri</name>
    <name type="common">Inshore hagfish</name>
    <dbReference type="NCBI Taxonomy" id="7764"/>
    <lineage>
        <taxon>Eukaryota</taxon>
        <taxon>Metazoa</taxon>
        <taxon>Chordata</taxon>
        <taxon>Craniata</taxon>
        <taxon>Vertebrata</taxon>
        <taxon>Cyclostomata</taxon>
        <taxon>Myxini</taxon>
        <taxon>Myxiniformes</taxon>
        <taxon>Myxinidae</taxon>
        <taxon>Eptatretinae</taxon>
        <taxon>Eptatretus</taxon>
    </lineage>
</organism>
<evidence type="ECO:0000256" key="4">
    <source>
        <dbReference type="ARBA" id="ARBA00022741"/>
    </source>
</evidence>
<name>A0A8C4PVR9_EPTBU</name>
<dbReference type="Gene3D" id="1.10.287.40">
    <property type="entry name" value="Serine-tRNA synthetase, tRNA binding domain"/>
    <property type="match status" value="1"/>
</dbReference>
<feature type="binding site" evidence="8">
    <location>
        <position position="235"/>
    </location>
    <ligand>
        <name>L-serine</name>
        <dbReference type="ChEBI" id="CHEBI:33384"/>
    </ligand>
</feature>
<evidence type="ECO:0000256" key="9">
    <source>
        <dbReference type="PIRSR" id="PIRSR001529-2"/>
    </source>
</evidence>
<feature type="site" description="Important for serine binding" evidence="8">
    <location>
        <position position="337"/>
    </location>
</feature>
<feature type="binding site" evidence="9">
    <location>
        <begin position="213"/>
        <end position="215"/>
    </location>
    <ligand>
        <name>ATP</name>
        <dbReference type="ChEBI" id="CHEBI:30616"/>
    </ligand>
</feature>
<dbReference type="GO" id="GO:0004828">
    <property type="term" value="F:serine-tRNA ligase activity"/>
    <property type="evidence" value="ECO:0007669"/>
    <property type="project" value="UniProtKB-EC"/>
</dbReference>
<keyword evidence="5 9" id="KW-0067">ATP-binding</keyword>